<evidence type="ECO:0000259" key="1">
    <source>
        <dbReference type="Pfam" id="PF18370"/>
    </source>
</evidence>
<dbReference type="EMBL" id="JAUSWA010000025">
    <property type="protein sequence ID" value="MDQ0495672.1"/>
    <property type="molecule type" value="Genomic_DNA"/>
</dbReference>
<dbReference type="Pfam" id="PF18370">
    <property type="entry name" value="RGI_lyase"/>
    <property type="match status" value="1"/>
</dbReference>
<dbReference type="Pfam" id="PF21348">
    <property type="entry name" value="RGL11_C"/>
    <property type="match status" value="1"/>
</dbReference>
<gene>
    <name evidence="3" type="ORF">QOZ95_003854</name>
</gene>
<evidence type="ECO:0008006" key="5">
    <source>
        <dbReference type="Google" id="ProtNLM"/>
    </source>
</evidence>
<dbReference type="InterPro" id="IPR049366">
    <property type="entry name" value="RGL11_C"/>
</dbReference>
<sequence>MTDSTNYVDKEGTGNAVYRVASVVNGKEKDRSAKVMPWQQGYYELPLQKPADGATPAGESYTYSANDMSVGDVDGDGQYEFFVKWDPSNSKDVSQKGDTGNTYVDAYTAEGKGYIGLTWV</sequence>
<organism evidence="3 4">
    <name type="scientific">Paenibacillus brasilensis</name>
    <dbReference type="NCBI Taxonomy" id="128574"/>
    <lineage>
        <taxon>Bacteria</taxon>
        <taxon>Bacillati</taxon>
        <taxon>Bacillota</taxon>
        <taxon>Bacilli</taxon>
        <taxon>Bacillales</taxon>
        <taxon>Paenibacillaceae</taxon>
        <taxon>Paenibacillus</taxon>
    </lineage>
</organism>
<dbReference type="Proteomes" id="UP001242811">
    <property type="component" value="Unassembled WGS sequence"/>
</dbReference>
<accession>A0ABU0L3F3</accession>
<dbReference type="InterPro" id="IPR028994">
    <property type="entry name" value="Integrin_alpha_N"/>
</dbReference>
<protein>
    <recommendedName>
        <fullName evidence="5">Rhamnogalacturonan lyase</fullName>
    </recommendedName>
</protein>
<dbReference type="InterPro" id="IPR013783">
    <property type="entry name" value="Ig-like_fold"/>
</dbReference>
<feature type="domain" description="Rhamnogalacturonan I lyase beta-sheet" evidence="1">
    <location>
        <begin position="2"/>
        <end position="38"/>
    </location>
</feature>
<comment type="caution">
    <text evidence="3">The sequence shown here is derived from an EMBL/GenBank/DDBJ whole genome shotgun (WGS) entry which is preliminary data.</text>
</comment>
<evidence type="ECO:0000313" key="3">
    <source>
        <dbReference type="EMBL" id="MDQ0495672.1"/>
    </source>
</evidence>
<evidence type="ECO:0000313" key="4">
    <source>
        <dbReference type="Proteomes" id="UP001242811"/>
    </source>
</evidence>
<reference evidence="3 4" key="1">
    <citation type="submission" date="2023-07" db="EMBL/GenBank/DDBJ databases">
        <title>Genomic Encyclopedia of Type Strains, Phase IV (KMG-IV): sequencing the most valuable type-strain genomes for metagenomic binning, comparative biology and taxonomic classification.</title>
        <authorList>
            <person name="Goeker M."/>
        </authorList>
    </citation>
    <scope>NUCLEOTIDE SEQUENCE [LARGE SCALE GENOMIC DNA]</scope>
    <source>
        <strain evidence="3 4">DSM 14914</strain>
    </source>
</reference>
<dbReference type="Gene3D" id="2.60.40.10">
    <property type="entry name" value="Immunoglobulins"/>
    <property type="match status" value="1"/>
</dbReference>
<name>A0ABU0L3F3_9BACL</name>
<dbReference type="PANTHER" id="PTHR43118">
    <property type="entry name" value="RHAMNOGALACTURONAN LYASE (EUROFUNG)"/>
    <property type="match status" value="1"/>
</dbReference>
<dbReference type="PANTHER" id="PTHR43118:SF1">
    <property type="entry name" value="RHAMNOGALACTURONAN LYASE (EUROFUNG)"/>
    <property type="match status" value="1"/>
</dbReference>
<dbReference type="SUPFAM" id="SSF69318">
    <property type="entry name" value="Integrin alpha N-terminal domain"/>
    <property type="match status" value="1"/>
</dbReference>
<feature type="domain" description="Rhamnogalacturonan lyase family 11 C-terminal" evidence="2">
    <location>
        <begin position="42"/>
        <end position="112"/>
    </location>
</feature>
<dbReference type="InterPro" id="IPR041624">
    <property type="entry name" value="RGI_lyase"/>
</dbReference>
<keyword evidence="4" id="KW-1185">Reference proteome</keyword>
<proteinExistence type="predicted"/>
<dbReference type="InterPro" id="IPR034641">
    <property type="entry name" value="RGL11"/>
</dbReference>
<evidence type="ECO:0000259" key="2">
    <source>
        <dbReference type="Pfam" id="PF21348"/>
    </source>
</evidence>